<accession>A0A0F9UDW3</accession>
<sequence length="65" mass="7335">MLEYLLALERITGEPTAPKVFDDAVKKEGDRINRAAKALLSKTPHKSNGKVSKWRRWANLSKGIE</sequence>
<comment type="caution">
    <text evidence="1">The sequence shown here is derived from an EMBL/GenBank/DDBJ whole genome shotgun (WGS) entry which is preliminary data.</text>
</comment>
<protein>
    <submittedName>
        <fullName evidence="1">Uncharacterized protein</fullName>
    </submittedName>
</protein>
<name>A0A0F9UDW3_9ZZZZ</name>
<gene>
    <name evidence="1" type="ORF">LCGC14_0619600</name>
</gene>
<reference evidence="1" key="1">
    <citation type="journal article" date="2015" name="Nature">
        <title>Complex archaea that bridge the gap between prokaryotes and eukaryotes.</title>
        <authorList>
            <person name="Spang A."/>
            <person name="Saw J.H."/>
            <person name="Jorgensen S.L."/>
            <person name="Zaremba-Niedzwiedzka K."/>
            <person name="Martijn J."/>
            <person name="Lind A.E."/>
            <person name="van Eijk R."/>
            <person name="Schleper C."/>
            <person name="Guy L."/>
            <person name="Ettema T.J."/>
        </authorList>
    </citation>
    <scope>NUCLEOTIDE SEQUENCE</scope>
</reference>
<evidence type="ECO:0000313" key="1">
    <source>
        <dbReference type="EMBL" id="KKN51783.1"/>
    </source>
</evidence>
<dbReference type="AlphaFoldDB" id="A0A0F9UDW3"/>
<proteinExistence type="predicted"/>
<dbReference type="EMBL" id="LAZR01001049">
    <property type="protein sequence ID" value="KKN51783.1"/>
    <property type="molecule type" value="Genomic_DNA"/>
</dbReference>
<organism evidence="1">
    <name type="scientific">marine sediment metagenome</name>
    <dbReference type="NCBI Taxonomy" id="412755"/>
    <lineage>
        <taxon>unclassified sequences</taxon>
        <taxon>metagenomes</taxon>
        <taxon>ecological metagenomes</taxon>
    </lineage>
</organism>